<accession>A0A6J6V4H9</accession>
<gene>
    <name evidence="1" type="ORF">UFOPK2761_02992</name>
</gene>
<dbReference type="AlphaFoldDB" id="A0A6J6V4H9"/>
<sequence>MHPTLLRVGDPCGAVDVVPEDPAWDHALRTDLLDALLCRRGPDPLVWVTRTGSLAWQDVDQRWYAAFLAARGETGLDAQLLVVTRHGWHDPASGTTRTWRRIRDRRGSRGRVD</sequence>
<proteinExistence type="predicted"/>
<dbReference type="EMBL" id="CAEZYQ010000032">
    <property type="protein sequence ID" value="CAB4765397.1"/>
    <property type="molecule type" value="Genomic_DNA"/>
</dbReference>
<organism evidence="1">
    <name type="scientific">freshwater metagenome</name>
    <dbReference type="NCBI Taxonomy" id="449393"/>
    <lineage>
        <taxon>unclassified sequences</taxon>
        <taxon>metagenomes</taxon>
        <taxon>ecological metagenomes</taxon>
    </lineage>
</organism>
<name>A0A6J6V4H9_9ZZZZ</name>
<reference evidence="1" key="1">
    <citation type="submission" date="2020-05" db="EMBL/GenBank/DDBJ databases">
        <authorList>
            <person name="Chiriac C."/>
            <person name="Salcher M."/>
            <person name="Ghai R."/>
            <person name="Kavagutti S V."/>
        </authorList>
    </citation>
    <scope>NUCLEOTIDE SEQUENCE</scope>
</reference>
<evidence type="ECO:0000313" key="1">
    <source>
        <dbReference type="EMBL" id="CAB4765397.1"/>
    </source>
</evidence>
<protein>
    <submittedName>
        <fullName evidence="1">Unannotated protein</fullName>
    </submittedName>
</protein>